<dbReference type="Pfam" id="PF00012">
    <property type="entry name" value="HSP70"/>
    <property type="match status" value="1"/>
</dbReference>
<dbReference type="GO" id="GO:0005524">
    <property type="term" value="F:ATP binding"/>
    <property type="evidence" value="ECO:0007669"/>
    <property type="project" value="UniProtKB-KW"/>
</dbReference>
<evidence type="ECO:0000313" key="3">
    <source>
        <dbReference type="EMBL" id="KAG5944557.1"/>
    </source>
</evidence>
<dbReference type="Gene3D" id="3.30.420.40">
    <property type="match status" value="2"/>
</dbReference>
<dbReference type="SUPFAM" id="SSF53067">
    <property type="entry name" value="Actin-like ATPase domain"/>
    <property type="match status" value="2"/>
</dbReference>
<dbReference type="Gene3D" id="3.90.640.10">
    <property type="entry name" value="Actin, Chain A, domain 4"/>
    <property type="match status" value="1"/>
</dbReference>
<dbReference type="InterPro" id="IPR043129">
    <property type="entry name" value="ATPase_NBD"/>
</dbReference>
<keyword evidence="1" id="KW-0547">Nucleotide-binding</keyword>
<gene>
    <name evidence="3" type="ORF">E4U60_005823</name>
</gene>
<dbReference type="Proteomes" id="UP000706124">
    <property type="component" value="Unassembled WGS sequence"/>
</dbReference>
<dbReference type="InterPro" id="IPR013126">
    <property type="entry name" value="Hsp_70_fam"/>
</dbReference>
<organism evidence="3 4">
    <name type="scientific">Claviceps pazoutovae</name>
    <dbReference type="NCBI Taxonomy" id="1649127"/>
    <lineage>
        <taxon>Eukaryota</taxon>
        <taxon>Fungi</taxon>
        <taxon>Dikarya</taxon>
        <taxon>Ascomycota</taxon>
        <taxon>Pezizomycotina</taxon>
        <taxon>Sordariomycetes</taxon>
        <taxon>Hypocreomycetidae</taxon>
        <taxon>Hypocreales</taxon>
        <taxon>Clavicipitaceae</taxon>
        <taxon>Claviceps</taxon>
    </lineage>
</organism>
<evidence type="ECO:0000313" key="4">
    <source>
        <dbReference type="Proteomes" id="UP000706124"/>
    </source>
</evidence>
<accession>A0A9P7MH43</accession>
<dbReference type="EMBL" id="SRPO01000053">
    <property type="protein sequence ID" value="KAG5944557.1"/>
    <property type="molecule type" value="Genomic_DNA"/>
</dbReference>
<dbReference type="OrthoDB" id="2963168at2759"/>
<dbReference type="PANTHER" id="PTHR14187:SF82">
    <property type="entry name" value="FAMILY CHAPERONE, PUTATIVE (AFU_ORTHOLOGUE AFUA_7G08575)-RELATED"/>
    <property type="match status" value="1"/>
</dbReference>
<dbReference type="GO" id="GO:0140662">
    <property type="term" value="F:ATP-dependent protein folding chaperone"/>
    <property type="evidence" value="ECO:0007669"/>
    <property type="project" value="InterPro"/>
</dbReference>
<dbReference type="PANTHER" id="PTHR14187">
    <property type="entry name" value="ALPHA KINASE/ELONGATION FACTOR 2 KINASE"/>
    <property type="match status" value="1"/>
</dbReference>
<comment type="caution">
    <text evidence="3">The sequence shown here is derived from an EMBL/GenBank/DDBJ whole genome shotgun (WGS) entry which is preliminary data.</text>
</comment>
<evidence type="ECO:0000256" key="2">
    <source>
        <dbReference type="ARBA" id="ARBA00022840"/>
    </source>
</evidence>
<proteinExistence type="predicted"/>
<dbReference type="CDD" id="cd10170">
    <property type="entry name" value="ASKHA_NBD_HSP70"/>
    <property type="match status" value="1"/>
</dbReference>
<evidence type="ECO:0000256" key="1">
    <source>
        <dbReference type="ARBA" id="ARBA00022741"/>
    </source>
</evidence>
<reference evidence="3 4" key="1">
    <citation type="journal article" date="2020" name="bioRxiv">
        <title>Whole genome comparisons of ergot fungi reveals the divergence and evolution of species within the genus Claviceps are the result of varying mechanisms driving genome evolution and host range expansion.</title>
        <authorList>
            <person name="Wyka S.A."/>
            <person name="Mondo S.J."/>
            <person name="Liu M."/>
            <person name="Dettman J."/>
            <person name="Nalam V."/>
            <person name="Broders K.D."/>
        </authorList>
    </citation>
    <scope>NUCLEOTIDE SEQUENCE [LARGE SCALE GENOMIC DNA]</scope>
    <source>
        <strain evidence="3 4">CCC 1485</strain>
    </source>
</reference>
<dbReference type="AlphaFoldDB" id="A0A9P7MH43"/>
<keyword evidence="2" id="KW-0067">ATP-binding</keyword>
<sequence length="548" mass="60743">MDDRRIIVSIDFGTTYSGIAWSESTQPDIQHIVSTWPAPEGPRDSLKVPTELRRVATGWQWGFQIPEDAKRYRFFKLKLDEPDTANRDGDTPLQLTKIYLSCLHDHFISLLEKKLSRSVVVETPMDFVVTVPAIWSNTAKQATERAAAMAGFCGNRRIHLISEPEAAALYTIKHLGSSVLKSGKKFVICDAGGGTVDLISYEVSRADSLAVQEVTEGTGGKCGSAMLNKRFRRFLKQTHGDKYWTNERLVLAMAEFEAYKKDFTPKGDPLTIRVHESLGLDRNRFTVPRSEMMTRIFGPITKDIICLVQEQLSMVGDNVAAVVLVGGFGQSAYLRAEVQAALPRGMPVLQPKNGWIAVVKGAAIHGLGYYSSSDSPRVMPVQITSRIARRSYGTGLLASYDMMRHDPKEAIWSSKEGEMVVSEICWFIKKGQSYPEGLFAAIDYGIDIPVGCGPSPQTEIEILCSDEPEPPVHCTSRTRCIARLSIDLDRIPMSTKVAAGITRIGGHRYYCLTGAIEASYGSAMVKYRVKLGGMTHDALTVRYEHEDM</sequence>
<name>A0A9P7MH43_9HYPO</name>
<dbReference type="PRINTS" id="PR00301">
    <property type="entry name" value="HEATSHOCK70"/>
</dbReference>
<protein>
    <submittedName>
        <fullName evidence="3">Uncharacterized protein</fullName>
    </submittedName>
</protein>
<keyword evidence="4" id="KW-1185">Reference proteome</keyword>